<keyword evidence="3" id="KW-1185">Reference proteome</keyword>
<keyword evidence="1" id="KW-0472">Membrane</keyword>
<dbReference type="EMBL" id="CAJJDO010000023">
    <property type="protein sequence ID" value="CAD8152371.1"/>
    <property type="molecule type" value="Genomic_DNA"/>
</dbReference>
<comment type="caution">
    <text evidence="2">The sequence shown here is derived from an EMBL/GenBank/DDBJ whole genome shotgun (WGS) entry which is preliminary data.</text>
</comment>
<proteinExistence type="predicted"/>
<evidence type="ECO:0000313" key="2">
    <source>
        <dbReference type="EMBL" id="CAD8152371.1"/>
    </source>
</evidence>
<dbReference type="AlphaFoldDB" id="A0A8S1TED2"/>
<protein>
    <recommendedName>
        <fullName evidence="4">Transmembrane protein</fullName>
    </recommendedName>
</protein>
<evidence type="ECO:0000256" key="1">
    <source>
        <dbReference type="SAM" id="Phobius"/>
    </source>
</evidence>
<organism evidence="2 3">
    <name type="scientific">Paramecium pentaurelia</name>
    <dbReference type="NCBI Taxonomy" id="43138"/>
    <lineage>
        <taxon>Eukaryota</taxon>
        <taxon>Sar</taxon>
        <taxon>Alveolata</taxon>
        <taxon>Ciliophora</taxon>
        <taxon>Intramacronucleata</taxon>
        <taxon>Oligohymenophorea</taxon>
        <taxon>Peniculida</taxon>
        <taxon>Parameciidae</taxon>
        <taxon>Paramecium</taxon>
    </lineage>
</organism>
<evidence type="ECO:0008006" key="4">
    <source>
        <dbReference type="Google" id="ProtNLM"/>
    </source>
</evidence>
<keyword evidence="1" id="KW-1133">Transmembrane helix</keyword>
<accession>A0A8S1TED2</accession>
<feature type="transmembrane region" description="Helical" evidence="1">
    <location>
        <begin position="103"/>
        <end position="123"/>
    </location>
</feature>
<evidence type="ECO:0000313" key="3">
    <source>
        <dbReference type="Proteomes" id="UP000689195"/>
    </source>
</evidence>
<keyword evidence="1" id="KW-0812">Transmembrane</keyword>
<name>A0A8S1TED2_9CILI</name>
<reference evidence="2" key="1">
    <citation type="submission" date="2021-01" db="EMBL/GenBank/DDBJ databases">
        <authorList>
            <consortium name="Genoscope - CEA"/>
            <person name="William W."/>
        </authorList>
    </citation>
    <scope>NUCLEOTIDE SEQUENCE</scope>
</reference>
<sequence length="135" mass="16019">MEQALKTLQTKLPTKPIQLVFIKKNSLNRKYSPFQIQINQSSKYQQLTETQREQIAIKQSHMKRIQKGLSSKKQCTQNQQNKQLISMPQQLHQKFLCQKQKDLVQILIICLTILSLIVIIFEYHQQENNKKIQEK</sequence>
<gene>
    <name evidence="2" type="ORF">PPENT_87.1.T0230017</name>
</gene>
<dbReference type="Proteomes" id="UP000689195">
    <property type="component" value="Unassembled WGS sequence"/>
</dbReference>